<reference evidence="3" key="1">
    <citation type="submission" date="2020-07" db="EMBL/GenBank/DDBJ databases">
        <authorList>
            <person name="Lin J."/>
        </authorList>
    </citation>
    <scope>NUCLEOTIDE SEQUENCE</scope>
</reference>
<dbReference type="GO" id="GO:0005886">
    <property type="term" value="C:plasma membrane"/>
    <property type="evidence" value="ECO:0007669"/>
    <property type="project" value="TreeGrafter"/>
</dbReference>
<dbReference type="GO" id="GO:0007166">
    <property type="term" value="P:cell surface receptor signaling pathway"/>
    <property type="evidence" value="ECO:0007669"/>
    <property type="project" value="InterPro"/>
</dbReference>
<evidence type="ECO:0000313" key="3">
    <source>
        <dbReference type="EMBL" id="CAD1824738.1"/>
    </source>
</evidence>
<organism evidence="3">
    <name type="scientific">Ananas comosus var. bracteatus</name>
    <name type="common">red pineapple</name>
    <dbReference type="NCBI Taxonomy" id="296719"/>
    <lineage>
        <taxon>Eukaryota</taxon>
        <taxon>Viridiplantae</taxon>
        <taxon>Streptophyta</taxon>
        <taxon>Embryophyta</taxon>
        <taxon>Tracheophyta</taxon>
        <taxon>Spermatophyta</taxon>
        <taxon>Magnoliopsida</taxon>
        <taxon>Liliopsida</taxon>
        <taxon>Poales</taxon>
        <taxon>Bromeliaceae</taxon>
        <taxon>Bromelioideae</taxon>
        <taxon>Ananas</taxon>
    </lineage>
</organism>
<evidence type="ECO:0000256" key="2">
    <source>
        <dbReference type="ARBA" id="ARBA00022840"/>
    </source>
</evidence>
<protein>
    <recommendedName>
        <fullName evidence="4">Wall-associated receptor kinase-like 16</fullName>
    </recommendedName>
</protein>
<dbReference type="EMBL" id="LR862144">
    <property type="protein sequence ID" value="CAD1824738.1"/>
    <property type="molecule type" value="Genomic_DNA"/>
</dbReference>
<dbReference type="GO" id="GO:0005524">
    <property type="term" value="F:ATP binding"/>
    <property type="evidence" value="ECO:0007669"/>
    <property type="project" value="UniProtKB-KW"/>
</dbReference>
<name>A0A6V7P1X5_ANACO</name>
<evidence type="ECO:0008006" key="4">
    <source>
        <dbReference type="Google" id="ProtNLM"/>
    </source>
</evidence>
<sequence length="116" mass="13391">MSFWTIIRWQRSPISELLCSLLGMKHILEWLFNLELLTSKKALHFEGRTKVETGLSSNFLSAMKEGRFNKLLDDQIKYDEEVERIDETATLAKACLNVKGEDRPSMKEAAEELEQA</sequence>
<dbReference type="AlphaFoldDB" id="A0A6V7P1X5"/>
<keyword evidence="2" id="KW-0067">ATP-binding</keyword>
<dbReference type="InterPro" id="IPR045274">
    <property type="entry name" value="WAK-like"/>
</dbReference>
<dbReference type="GO" id="GO:0004674">
    <property type="term" value="F:protein serine/threonine kinase activity"/>
    <property type="evidence" value="ECO:0007669"/>
    <property type="project" value="TreeGrafter"/>
</dbReference>
<accession>A0A6V7P1X5</accession>
<gene>
    <name evidence="3" type="ORF">CB5_LOCUS7949</name>
</gene>
<dbReference type="PANTHER" id="PTHR27005:SF479">
    <property type="entry name" value="OS06G0706600 PROTEIN"/>
    <property type="match status" value="1"/>
</dbReference>
<dbReference type="Gene3D" id="1.10.510.10">
    <property type="entry name" value="Transferase(Phosphotransferase) domain 1"/>
    <property type="match status" value="1"/>
</dbReference>
<evidence type="ECO:0000256" key="1">
    <source>
        <dbReference type="ARBA" id="ARBA00022741"/>
    </source>
</evidence>
<proteinExistence type="predicted"/>
<keyword evidence="1" id="KW-0547">Nucleotide-binding</keyword>
<dbReference type="PANTHER" id="PTHR27005">
    <property type="entry name" value="WALL-ASSOCIATED RECEPTOR KINASE-LIKE 21"/>
    <property type="match status" value="1"/>
</dbReference>